<accession>A0ABV3Q8F0</accession>
<organism evidence="1 2">
    <name type="scientific">Jeotgalibacillus marinus</name>
    <dbReference type="NCBI Taxonomy" id="86667"/>
    <lineage>
        <taxon>Bacteria</taxon>
        <taxon>Bacillati</taxon>
        <taxon>Bacillota</taxon>
        <taxon>Bacilli</taxon>
        <taxon>Bacillales</taxon>
        <taxon>Caryophanaceae</taxon>
        <taxon>Jeotgalibacillus</taxon>
    </lineage>
</organism>
<dbReference type="RefSeq" id="WP_367781013.1">
    <property type="nucleotide sequence ID" value="NZ_JBFMIA010000213.1"/>
</dbReference>
<evidence type="ECO:0000313" key="2">
    <source>
        <dbReference type="Proteomes" id="UP001556040"/>
    </source>
</evidence>
<gene>
    <name evidence="1" type="ORF">AB1471_17595</name>
</gene>
<evidence type="ECO:0000313" key="1">
    <source>
        <dbReference type="EMBL" id="MEW9503544.1"/>
    </source>
</evidence>
<name>A0ABV3Q8F0_9BACL</name>
<proteinExistence type="predicted"/>
<keyword evidence="2" id="KW-1185">Reference proteome</keyword>
<feature type="non-terminal residue" evidence="1">
    <location>
        <position position="1"/>
    </location>
</feature>
<sequence>AQQAVITALAALGGEAPLAAVAERLGRTERSLGRVRADLVARGVIEGREGRLRFTVPGFAAFVVENH</sequence>
<comment type="caution">
    <text evidence="1">The sequence shown here is derived from an EMBL/GenBank/DDBJ whole genome shotgun (WGS) entry which is preliminary data.</text>
</comment>
<dbReference type="EMBL" id="JBFMIA010000213">
    <property type="protein sequence ID" value="MEW9503544.1"/>
    <property type="molecule type" value="Genomic_DNA"/>
</dbReference>
<dbReference type="Proteomes" id="UP001556040">
    <property type="component" value="Unassembled WGS sequence"/>
</dbReference>
<protein>
    <submittedName>
        <fullName evidence="1">Uncharacterized protein</fullName>
    </submittedName>
</protein>
<reference evidence="1 2" key="1">
    <citation type="journal article" date="1979" name="Int. J. Syst. Evol. Microbiol.">
        <title>Bacillus globisporus subsp. marinus subsp. nov.</title>
        <authorList>
            <person name="Liu H."/>
        </authorList>
    </citation>
    <scope>NUCLEOTIDE SEQUENCE [LARGE SCALE GENOMIC DNA]</scope>
    <source>
        <strain evidence="1 2">DSM 1297</strain>
    </source>
</reference>